<sequence>MSESEFTFESTVTSQTTTVLFQTSNLQEQQTVINTVIVDKYYAKDQSIPYAYSTVTSTVNIPISGSPTPESQPSTAESPTSTQAVDSTESRVLSVTSSSPTAFAINRMPNNGSGSKSIIGLSIGLPIGLFLLSLIIIISFIYYRNLGYRAEDDGGKFKTWFLSQLYGKPKRPKALDLERKALYSNEDDGQISYRITRKAPVPHVLTPEKAVAAVAAVEPSGSDLEIEKYLYSKPPGITTVGETKRKSKWSYESPLSRWFLTKSVYQPPLSGSQSVNTNDEPKTPAVKLKTLQLLSKVRREQAPNPVSVQYSATNNSPRSDSRSKSSITKQVLNTDSSTSKMSSISSKITAMLPLTDSTYSVAEAHRVPLQHVRSMRVKKSPTVSGILDNSLCTVVKPFSPRLLDEIRLDLNEEVRVLARHSDGWCLVEKHNYASTESRNTADNVSAHSYLNENRGIVPQMCLKPKR</sequence>
<evidence type="ECO:0000313" key="3">
    <source>
        <dbReference type="EMBL" id="AET37313.1"/>
    </source>
</evidence>
<dbReference type="OMA" id="HTDGWCL"/>
<dbReference type="InParanoid" id="G8JMA4"/>
<dbReference type="OrthoDB" id="5340910at2759"/>
<evidence type="ECO:0000256" key="2">
    <source>
        <dbReference type="SAM" id="Phobius"/>
    </source>
</evidence>
<feature type="region of interest" description="Disordered" evidence="1">
    <location>
        <begin position="302"/>
        <end position="343"/>
    </location>
</feature>
<dbReference type="SUPFAM" id="SSF50044">
    <property type="entry name" value="SH3-domain"/>
    <property type="match status" value="1"/>
</dbReference>
<feature type="transmembrane region" description="Helical" evidence="2">
    <location>
        <begin position="118"/>
        <end position="143"/>
    </location>
</feature>
<protein>
    <recommendedName>
        <fullName evidence="5">SH3 domain-containing protein</fullName>
    </recommendedName>
</protein>
<reference evidence="4" key="1">
    <citation type="journal article" date="2012" name="G3 (Bethesda)">
        <title>Pichia sorbitophila, an interspecies yeast hybrid reveals early steps of genome resolution following polyploidization.</title>
        <authorList>
            <person name="Leh Louis V."/>
            <person name="Despons L."/>
            <person name="Friedrich A."/>
            <person name="Martin T."/>
            <person name="Durrens P."/>
            <person name="Casaregola S."/>
            <person name="Neuveglise C."/>
            <person name="Fairhead C."/>
            <person name="Marck C."/>
            <person name="Cruz J.A."/>
            <person name="Straub M.L."/>
            <person name="Kugler V."/>
            <person name="Sacerdot C."/>
            <person name="Uzunov Z."/>
            <person name="Thierry A."/>
            <person name="Weiss S."/>
            <person name="Bleykasten C."/>
            <person name="De Montigny J."/>
            <person name="Jacques N."/>
            <person name="Jung P."/>
            <person name="Lemaire M."/>
            <person name="Mallet S."/>
            <person name="Morel G."/>
            <person name="Richard G.F."/>
            <person name="Sarkar A."/>
            <person name="Savel G."/>
            <person name="Schacherer J."/>
            <person name="Seret M.L."/>
            <person name="Talla E."/>
            <person name="Samson G."/>
            <person name="Jubin C."/>
            <person name="Poulain J."/>
            <person name="Vacherie B."/>
            <person name="Barbe V."/>
            <person name="Pelletier E."/>
            <person name="Sherman D.J."/>
            <person name="Westhof E."/>
            <person name="Weissenbach J."/>
            <person name="Baret P.V."/>
            <person name="Wincker P."/>
            <person name="Gaillardin C."/>
            <person name="Dujon B."/>
            <person name="Souciet J.L."/>
        </authorList>
    </citation>
    <scope>NUCLEOTIDE SEQUENCE [LARGE SCALE GENOMIC DNA]</scope>
    <source>
        <strain evidence="4">CBS 270.75 / DBVPG 7215 / KCTC 17166 / NRRL Y-17582</strain>
    </source>
</reference>
<organism evidence="3 4">
    <name type="scientific">Eremothecium cymbalariae (strain CBS 270.75 / DBVPG 7215 / KCTC 17166 / NRRL Y-17582)</name>
    <name type="common">Yeast</name>
    <dbReference type="NCBI Taxonomy" id="931890"/>
    <lineage>
        <taxon>Eukaryota</taxon>
        <taxon>Fungi</taxon>
        <taxon>Dikarya</taxon>
        <taxon>Ascomycota</taxon>
        <taxon>Saccharomycotina</taxon>
        <taxon>Saccharomycetes</taxon>
        <taxon>Saccharomycetales</taxon>
        <taxon>Saccharomycetaceae</taxon>
        <taxon>Eremothecium</taxon>
    </lineage>
</organism>
<dbReference type="Proteomes" id="UP000006790">
    <property type="component" value="Chromosome 1"/>
</dbReference>
<evidence type="ECO:0000256" key="1">
    <source>
        <dbReference type="SAM" id="MobiDB-lite"/>
    </source>
</evidence>
<dbReference type="EMBL" id="CP002497">
    <property type="protein sequence ID" value="AET37313.1"/>
    <property type="molecule type" value="Genomic_DNA"/>
</dbReference>
<dbReference type="AlphaFoldDB" id="G8JMA4"/>
<feature type="region of interest" description="Disordered" evidence="1">
    <location>
        <begin position="63"/>
        <end position="91"/>
    </location>
</feature>
<keyword evidence="4" id="KW-1185">Reference proteome</keyword>
<name>G8JMA4_ERECY</name>
<evidence type="ECO:0008006" key="5">
    <source>
        <dbReference type="Google" id="ProtNLM"/>
    </source>
</evidence>
<dbReference type="HOGENOM" id="CLU_529929_0_0_1"/>
<keyword evidence="2" id="KW-0472">Membrane</keyword>
<dbReference type="InterPro" id="IPR036028">
    <property type="entry name" value="SH3-like_dom_sf"/>
</dbReference>
<keyword evidence="2" id="KW-0812">Transmembrane</keyword>
<dbReference type="FunCoup" id="G8JMA4">
    <property type="interactions" value="190"/>
</dbReference>
<proteinExistence type="predicted"/>
<dbReference type="eggNOG" id="ENOG502QVI6">
    <property type="taxonomic scope" value="Eukaryota"/>
</dbReference>
<evidence type="ECO:0000313" key="4">
    <source>
        <dbReference type="Proteomes" id="UP000006790"/>
    </source>
</evidence>
<dbReference type="KEGG" id="erc:Ecym_1055"/>
<accession>G8JMA4</accession>
<dbReference type="RefSeq" id="XP_003644130.1">
    <property type="nucleotide sequence ID" value="XM_003644082.1"/>
</dbReference>
<dbReference type="GeneID" id="11469544"/>
<keyword evidence="2" id="KW-1133">Transmembrane helix</keyword>
<dbReference type="Gene3D" id="2.30.30.40">
    <property type="entry name" value="SH3 Domains"/>
    <property type="match status" value="1"/>
</dbReference>
<gene>
    <name evidence="3" type="ordered locus">Ecym_1055</name>
</gene>
<feature type="compositionally biased region" description="Polar residues" evidence="1">
    <location>
        <begin position="304"/>
        <end position="315"/>
    </location>
</feature>